<keyword evidence="1" id="KW-0812">Transmembrane</keyword>
<gene>
    <name evidence="3" type="ORF">M8330_16780</name>
</gene>
<feature type="transmembrane region" description="Helical" evidence="1">
    <location>
        <begin position="12"/>
        <end position="29"/>
    </location>
</feature>
<dbReference type="AlphaFoldDB" id="A0A9X2D9V5"/>
<evidence type="ECO:0000256" key="1">
    <source>
        <dbReference type="SAM" id="Phobius"/>
    </source>
</evidence>
<feature type="domain" description="Putative Flp pilus-assembly TadG-like N-terminal" evidence="2">
    <location>
        <begin position="14"/>
        <end position="54"/>
    </location>
</feature>
<evidence type="ECO:0000313" key="3">
    <source>
        <dbReference type="EMBL" id="MCM0621948.1"/>
    </source>
</evidence>
<sequence>MIRADHGFVSTWTVLAATGVTTLLLGLVVDGGTAMNDRLAAHRAAEQAARAGADQLAGIRSGDLHVDPEAAERAAHAVLATAGWGGQVSVAGTQVTVVVEGRTETTFLGAVGFASLPIRESGTATSITGEG</sequence>
<accession>A0A9X2D9V5</accession>
<dbReference type="RefSeq" id="WP_250828267.1">
    <property type="nucleotide sequence ID" value="NZ_JAMOIL010000026.1"/>
</dbReference>
<comment type="caution">
    <text evidence="3">The sequence shown here is derived from an EMBL/GenBank/DDBJ whole genome shotgun (WGS) entry which is preliminary data.</text>
</comment>
<keyword evidence="1" id="KW-0472">Membrane</keyword>
<name>A0A9X2D9V5_9ACTN</name>
<proteinExistence type="predicted"/>
<dbReference type="Pfam" id="PF13400">
    <property type="entry name" value="Tad"/>
    <property type="match status" value="1"/>
</dbReference>
<keyword evidence="1" id="KW-1133">Transmembrane helix</keyword>
<dbReference type="InterPro" id="IPR028087">
    <property type="entry name" value="Tad_N"/>
</dbReference>
<organism evidence="3 4">
    <name type="scientific">Nocardioides bruguierae</name>
    <dbReference type="NCBI Taxonomy" id="2945102"/>
    <lineage>
        <taxon>Bacteria</taxon>
        <taxon>Bacillati</taxon>
        <taxon>Actinomycetota</taxon>
        <taxon>Actinomycetes</taxon>
        <taxon>Propionibacteriales</taxon>
        <taxon>Nocardioidaceae</taxon>
        <taxon>Nocardioides</taxon>
    </lineage>
</organism>
<dbReference type="EMBL" id="JAMOIL010000026">
    <property type="protein sequence ID" value="MCM0621948.1"/>
    <property type="molecule type" value="Genomic_DNA"/>
</dbReference>
<reference evidence="3" key="1">
    <citation type="submission" date="2022-05" db="EMBL/GenBank/DDBJ databases">
        <authorList>
            <person name="Tuo L."/>
        </authorList>
    </citation>
    <scope>NUCLEOTIDE SEQUENCE</scope>
    <source>
        <strain evidence="3">BSK12Z-4</strain>
    </source>
</reference>
<protein>
    <submittedName>
        <fullName evidence="3">Pilus assembly protein TadG-related protein</fullName>
    </submittedName>
</protein>
<evidence type="ECO:0000259" key="2">
    <source>
        <dbReference type="Pfam" id="PF13400"/>
    </source>
</evidence>
<evidence type="ECO:0000313" key="4">
    <source>
        <dbReference type="Proteomes" id="UP001139485"/>
    </source>
</evidence>
<dbReference type="Proteomes" id="UP001139485">
    <property type="component" value="Unassembled WGS sequence"/>
</dbReference>
<keyword evidence="4" id="KW-1185">Reference proteome</keyword>